<name>A0A4Y2D4H7_ARAVE</name>
<dbReference type="PANTHER" id="PTHR31569:SF4">
    <property type="entry name" value="SWIM-TYPE DOMAIN-CONTAINING PROTEIN"/>
    <property type="match status" value="1"/>
</dbReference>
<reference evidence="2 3" key="1">
    <citation type="journal article" date="2019" name="Sci. Rep.">
        <title>Orb-weaving spider Araneus ventricosus genome elucidates the spidroin gene catalogue.</title>
        <authorList>
            <person name="Kono N."/>
            <person name="Nakamura H."/>
            <person name="Ohtoshi R."/>
            <person name="Moran D.A.P."/>
            <person name="Shinohara A."/>
            <person name="Yoshida Y."/>
            <person name="Fujiwara M."/>
            <person name="Mori M."/>
            <person name="Tomita M."/>
            <person name="Arakawa K."/>
        </authorList>
    </citation>
    <scope>NUCLEOTIDE SEQUENCE [LARGE SCALE GENOMIC DNA]</scope>
</reference>
<dbReference type="InterPro" id="IPR048324">
    <property type="entry name" value="ZSWIM1-3_RNaseH-like"/>
</dbReference>
<organism evidence="2 3">
    <name type="scientific">Araneus ventricosus</name>
    <name type="common">Orbweaver spider</name>
    <name type="synonym">Epeira ventricosa</name>
    <dbReference type="NCBI Taxonomy" id="182803"/>
    <lineage>
        <taxon>Eukaryota</taxon>
        <taxon>Metazoa</taxon>
        <taxon>Ecdysozoa</taxon>
        <taxon>Arthropoda</taxon>
        <taxon>Chelicerata</taxon>
        <taxon>Arachnida</taxon>
        <taxon>Araneae</taxon>
        <taxon>Araneomorphae</taxon>
        <taxon>Entelegynae</taxon>
        <taxon>Araneoidea</taxon>
        <taxon>Araneidae</taxon>
        <taxon>Araneus</taxon>
    </lineage>
</organism>
<dbReference type="OrthoDB" id="6504931at2759"/>
<dbReference type="AlphaFoldDB" id="A0A4Y2D4H7"/>
<accession>A0A4Y2D4H7</accession>
<evidence type="ECO:0000313" key="2">
    <source>
        <dbReference type="EMBL" id="GBM10848.1"/>
    </source>
</evidence>
<keyword evidence="3" id="KW-1185">Reference proteome</keyword>
<sequence>MMQAVFGKFSELLIFDATYKLSNYKLPLFVLLAVEGNGENEVVALFIICTESKMCVGAMLDSFKENNGAWTEVEVLMGNKDFADRIVFEEKFPSAKIQIRLFHALRTFKREIPLKLDKLSSALKKKVLKILTDLAYSESEEAYDINYSKLMSLNIQDFTTYYNKNWHCIKNEWVLYEQNRNFIIRNRTTNRLENSNQKMKSVITWYSALCKFFQDLIISGVSTNVKRDHRAITMTEKVPAKTDNFDEVQIEINKNLAEFAASHVCTEYKES</sequence>
<protein>
    <recommendedName>
        <fullName evidence="1">ZSWIM1/3 RNaseH-like domain-containing protein</fullName>
    </recommendedName>
</protein>
<feature type="domain" description="ZSWIM1/3 RNaseH-like" evidence="1">
    <location>
        <begin position="2"/>
        <end position="97"/>
    </location>
</feature>
<evidence type="ECO:0000259" key="1">
    <source>
        <dbReference type="Pfam" id="PF21056"/>
    </source>
</evidence>
<comment type="caution">
    <text evidence="2">The sequence shown here is derived from an EMBL/GenBank/DDBJ whole genome shotgun (WGS) entry which is preliminary data.</text>
</comment>
<dbReference type="InterPro" id="IPR052579">
    <property type="entry name" value="Zinc_finger_SWIM"/>
</dbReference>
<proteinExistence type="predicted"/>
<evidence type="ECO:0000313" key="3">
    <source>
        <dbReference type="Proteomes" id="UP000499080"/>
    </source>
</evidence>
<dbReference type="Proteomes" id="UP000499080">
    <property type="component" value="Unassembled WGS sequence"/>
</dbReference>
<dbReference type="PANTHER" id="PTHR31569">
    <property type="entry name" value="SWIM-TYPE DOMAIN-CONTAINING PROTEIN"/>
    <property type="match status" value="1"/>
</dbReference>
<gene>
    <name evidence="2" type="ORF">AVEN_188435_1</name>
</gene>
<dbReference type="Pfam" id="PF21056">
    <property type="entry name" value="ZSWIM1-3_RNaseH-like"/>
    <property type="match status" value="1"/>
</dbReference>
<dbReference type="EMBL" id="BGPR01088337">
    <property type="protein sequence ID" value="GBM10848.1"/>
    <property type="molecule type" value="Genomic_DNA"/>
</dbReference>